<dbReference type="EMBL" id="KZ613945">
    <property type="protein sequence ID" value="PMD40361.1"/>
    <property type="molecule type" value="Genomic_DNA"/>
</dbReference>
<keyword evidence="3" id="KW-1185">Reference proteome</keyword>
<organism evidence="2 3">
    <name type="scientific">Hyaloscypha variabilis (strain UAMH 11265 / GT02V1 / F)</name>
    <name type="common">Meliniomyces variabilis</name>
    <dbReference type="NCBI Taxonomy" id="1149755"/>
    <lineage>
        <taxon>Eukaryota</taxon>
        <taxon>Fungi</taxon>
        <taxon>Dikarya</taxon>
        <taxon>Ascomycota</taxon>
        <taxon>Pezizomycotina</taxon>
        <taxon>Leotiomycetes</taxon>
        <taxon>Helotiales</taxon>
        <taxon>Hyaloscyphaceae</taxon>
        <taxon>Hyaloscypha</taxon>
        <taxon>Hyaloscypha variabilis</taxon>
    </lineage>
</organism>
<feature type="compositionally biased region" description="Polar residues" evidence="1">
    <location>
        <begin position="14"/>
        <end position="25"/>
    </location>
</feature>
<proteinExistence type="predicted"/>
<evidence type="ECO:0000256" key="1">
    <source>
        <dbReference type="SAM" id="MobiDB-lite"/>
    </source>
</evidence>
<protein>
    <submittedName>
        <fullName evidence="2">Uncharacterized protein</fullName>
    </submittedName>
</protein>
<name>A0A2J6RPC3_HYAVF</name>
<evidence type="ECO:0000313" key="3">
    <source>
        <dbReference type="Proteomes" id="UP000235786"/>
    </source>
</evidence>
<feature type="compositionally biased region" description="Basic residues" evidence="1">
    <location>
        <begin position="1"/>
        <end position="12"/>
    </location>
</feature>
<gene>
    <name evidence="2" type="ORF">L207DRAFT_511857</name>
</gene>
<dbReference type="AlphaFoldDB" id="A0A2J6RPC3"/>
<feature type="compositionally biased region" description="Basic and acidic residues" evidence="1">
    <location>
        <begin position="39"/>
        <end position="54"/>
    </location>
</feature>
<reference evidence="2 3" key="1">
    <citation type="submission" date="2016-04" db="EMBL/GenBank/DDBJ databases">
        <title>A degradative enzymes factory behind the ericoid mycorrhizal symbiosis.</title>
        <authorList>
            <consortium name="DOE Joint Genome Institute"/>
            <person name="Martino E."/>
            <person name="Morin E."/>
            <person name="Grelet G."/>
            <person name="Kuo A."/>
            <person name="Kohler A."/>
            <person name="Daghino S."/>
            <person name="Barry K."/>
            <person name="Choi C."/>
            <person name="Cichocki N."/>
            <person name="Clum A."/>
            <person name="Copeland A."/>
            <person name="Hainaut M."/>
            <person name="Haridas S."/>
            <person name="Labutti K."/>
            <person name="Lindquist E."/>
            <person name="Lipzen A."/>
            <person name="Khouja H.-R."/>
            <person name="Murat C."/>
            <person name="Ohm R."/>
            <person name="Olson A."/>
            <person name="Spatafora J."/>
            <person name="Veneault-Fourrey C."/>
            <person name="Henrissat B."/>
            <person name="Grigoriev I."/>
            <person name="Martin F."/>
            <person name="Perotto S."/>
        </authorList>
    </citation>
    <scope>NUCLEOTIDE SEQUENCE [LARGE SCALE GENOMIC DNA]</scope>
    <source>
        <strain evidence="2 3">F</strain>
    </source>
</reference>
<feature type="region of interest" description="Disordered" evidence="1">
    <location>
        <begin position="1"/>
        <end position="67"/>
    </location>
</feature>
<dbReference type="Proteomes" id="UP000235786">
    <property type="component" value="Unassembled WGS sequence"/>
</dbReference>
<feature type="region of interest" description="Disordered" evidence="1">
    <location>
        <begin position="84"/>
        <end position="108"/>
    </location>
</feature>
<sequence>MIPTRRSPRLHPKSQPNIRYSASSKATKENKPSSRKIRPAKESYGRDHKRDMDRISLPPGDSQSLGVLDSTEKFERLHPYRAENSGCSEFSSNHRRRSRCPSPESEQFRPSLKRIAAVLRKPKARARKRTRYRFDWRQLIMKVSDPRGNRLNGEVMCVDLLPLFE</sequence>
<accession>A0A2J6RPC3</accession>
<evidence type="ECO:0000313" key="2">
    <source>
        <dbReference type="EMBL" id="PMD40361.1"/>
    </source>
</evidence>